<sequence>MLINYAMKQIDSSERERDRHKERHKNLQILIKFNAIQLLNIKIHENQRAI</sequence>
<evidence type="ECO:0000313" key="3">
    <source>
        <dbReference type="Proteomes" id="UP000009168"/>
    </source>
</evidence>
<dbReference type="GeneID" id="24437422"/>
<organism evidence="2 3">
    <name type="scientific">Tetrahymena thermophila (strain SB210)</name>
    <dbReference type="NCBI Taxonomy" id="312017"/>
    <lineage>
        <taxon>Eukaryota</taxon>
        <taxon>Sar</taxon>
        <taxon>Alveolata</taxon>
        <taxon>Ciliophora</taxon>
        <taxon>Intramacronucleata</taxon>
        <taxon>Oligohymenophorea</taxon>
        <taxon>Hymenostomatida</taxon>
        <taxon>Tetrahymenina</taxon>
        <taxon>Tetrahymenidae</taxon>
        <taxon>Tetrahymena</taxon>
    </lineage>
</organism>
<dbReference type="Proteomes" id="UP000009168">
    <property type="component" value="Unassembled WGS sequence"/>
</dbReference>
<evidence type="ECO:0000256" key="1">
    <source>
        <dbReference type="SAM" id="Coils"/>
    </source>
</evidence>
<evidence type="ECO:0000313" key="2">
    <source>
        <dbReference type="EMBL" id="EWS74306.1"/>
    </source>
</evidence>
<dbReference type="AlphaFoldDB" id="W7XI45"/>
<reference evidence="3" key="1">
    <citation type="journal article" date="2006" name="PLoS Biol.">
        <title>Macronuclear genome sequence of the ciliate Tetrahymena thermophila, a model eukaryote.</title>
        <authorList>
            <person name="Eisen J.A."/>
            <person name="Coyne R.S."/>
            <person name="Wu M."/>
            <person name="Wu D."/>
            <person name="Thiagarajan M."/>
            <person name="Wortman J.R."/>
            <person name="Badger J.H."/>
            <person name="Ren Q."/>
            <person name="Amedeo P."/>
            <person name="Jones K.M."/>
            <person name="Tallon L.J."/>
            <person name="Delcher A.L."/>
            <person name="Salzberg S.L."/>
            <person name="Silva J.C."/>
            <person name="Haas B.J."/>
            <person name="Majoros W.H."/>
            <person name="Farzad M."/>
            <person name="Carlton J.M."/>
            <person name="Smith R.K. Jr."/>
            <person name="Garg J."/>
            <person name="Pearlman R.E."/>
            <person name="Karrer K.M."/>
            <person name="Sun L."/>
            <person name="Manning G."/>
            <person name="Elde N.C."/>
            <person name="Turkewitz A.P."/>
            <person name="Asai D.J."/>
            <person name="Wilkes D.E."/>
            <person name="Wang Y."/>
            <person name="Cai H."/>
            <person name="Collins K."/>
            <person name="Stewart B.A."/>
            <person name="Lee S.R."/>
            <person name="Wilamowska K."/>
            <person name="Weinberg Z."/>
            <person name="Ruzzo W.L."/>
            <person name="Wloga D."/>
            <person name="Gaertig J."/>
            <person name="Frankel J."/>
            <person name="Tsao C.-C."/>
            <person name="Gorovsky M.A."/>
            <person name="Keeling P.J."/>
            <person name="Waller R.F."/>
            <person name="Patron N.J."/>
            <person name="Cherry J.M."/>
            <person name="Stover N.A."/>
            <person name="Krieger C.J."/>
            <person name="del Toro C."/>
            <person name="Ryder H.F."/>
            <person name="Williamson S.C."/>
            <person name="Barbeau R.A."/>
            <person name="Hamilton E.P."/>
            <person name="Orias E."/>
        </authorList>
    </citation>
    <scope>NUCLEOTIDE SEQUENCE [LARGE SCALE GENOMIC DNA]</scope>
    <source>
        <strain evidence="3">SB210</strain>
    </source>
</reference>
<gene>
    <name evidence="2" type="ORF">TTHERM_000129648</name>
</gene>
<dbReference type="EMBL" id="GG662699">
    <property type="protein sequence ID" value="EWS74306.1"/>
    <property type="molecule type" value="Genomic_DNA"/>
</dbReference>
<name>W7XI45_TETTS</name>
<dbReference type="KEGG" id="tet:TTHERM_000129648"/>
<accession>W7XI45</accession>
<dbReference type="RefSeq" id="XP_012653127.1">
    <property type="nucleotide sequence ID" value="XM_012797673.1"/>
</dbReference>
<keyword evidence="1" id="KW-0175">Coiled coil</keyword>
<feature type="coiled-coil region" evidence="1">
    <location>
        <begin position="3"/>
        <end position="30"/>
    </location>
</feature>
<proteinExistence type="predicted"/>
<dbReference type="InParanoid" id="W7XI45"/>
<protein>
    <submittedName>
        <fullName evidence="2">Uncharacterized protein</fullName>
    </submittedName>
</protein>
<keyword evidence="3" id="KW-1185">Reference proteome</keyword>